<feature type="compositionally biased region" description="Pro residues" evidence="1">
    <location>
        <begin position="1"/>
        <end position="11"/>
    </location>
</feature>
<dbReference type="OrthoDB" id="4954868at2"/>
<proteinExistence type="predicted"/>
<evidence type="ECO:0000256" key="1">
    <source>
        <dbReference type="SAM" id="MobiDB-lite"/>
    </source>
</evidence>
<evidence type="ECO:0000313" key="3">
    <source>
        <dbReference type="Proteomes" id="UP000317893"/>
    </source>
</evidence>
<dbReference type="Proteomes" id="UP000317893">
    <property type="component" value="Unassembled WGS sequence"/>
</dbReference>
<organism evidence="2 3">
    <name type="scientific">Lapillicoccus jejuensis</name>
    <dbReference type="NCBI Taxonomy" id="402171"/>
    <lineage>
        <taxon>Bacteria</taxon>
        <taxon>Bacillati</taxon>
        <taxon>Actinomycetota</taxon>
        <taxon>Actinomycetes</taxon>
        <taxon>Micrococcales</taxon>
        <taxon>Intrasporangiaceae</taxon>
        <taxon>Lapillicoccus</taxon>
    </lineage>
</organism>
<gene>
    <name evidence="2" type="ORF">FB458_4193</name>
</gene>
<reference evidence="2 3" key="1">
    <citation type="submission" date="2019-06" db="EMBL/GenBank/DDBJ databases">
        <title>Sequencing the genomes of 1000 actinobacteria strains.</title>
        <authorList>
            <person name="Klenk H.-P."/>
        </authorList>
    </citation>
    <scope>NUCLEOTIDE SEQUENCE [LARGE SCALE GENOMIC DNA]</scope>
    <source>
        <strain evidence="2 3">DSM 18607</strain>
    </source>
</reference>
<keyword evidence="3" id="KW-1185">Reference proteome</keyword>
<name>A0A542E6V3_9MICO</name>
<dbReference type="InterPro" id="IPR025447">
    <property type="entry name" value="DUF4192"/>
</dbReference>
<dbReference type="RefSeq" id="WP_141850184.1">
    <property type="nucleotide sequence ID" value="NZ_BAAAPR010000018.1"/>
</dbReference>
<comment type="caution">
    <text evidence="2">The sequence shown here is derived from an EMBL/GenBank/DDBJ whole genome shotgun (WGS) entry which is preliminary data.</text>
</comment>
<accession>A0A542E6V3</accession>
<sequence length="397" mass="42120">MSTTPRPPRPASPASRAEEEDVIRLHSPGDVLTTLPYQLGYVPERSLVVLTLRGKSVFFVGRVDLPPRTASGREAAAALLVPLSRHRFDRALVVTVEDALVADADQWDGGAGVEERTRAGCDPVERRRAAPRSWTDLAREVCAGLRALGVQVDERITVRDGMWWCPDGTARERRPQRLPGAGDVAAVAEFVGRGRVPLRHRDDLAAMVVGSPEEVRDAGEVDDLVTRFTGGGADRRSLLRAAAAAWARFVADDPGGADPDDVPLLLASLHDVPLRDLVLAWLCPRHEPGPSGSAAAEGLHGAVGGDPPLGGLVRVLGPGPEQGRGHLVAALTRLCRACPPGRGAPVLAALAHVAWWHGDGALARVAVDAAREHDRDHGLAALLEQVLDLAVAPEHVA</sequence>
<feature type="region of interest" description="Disordered" evidence="1">
    <location>
        <begin position="1"/>
        <end position="21"/>
    </location>
</feature>
<dbReference type="EMBL" id="VFMN01000001">
    <property type="protein sequence ID" value="TQJ11044.1"/>
    <property type="molecule type" value="Genomic_DNA"/>
</dbReference>
<evidence type="ECO:0000313" key="2">
    <source>
        <dbReference type="EMBL" id="TQJ11044.1"/>
    </source>
</evidence>
<dbReference type="Pfam" id="PF13830">
    <property type="entry name" value="DUF4192"/>
    <property type="match status" value="1"/>
</dbReference>
<dbReference type="AlphaFoldDB" id="A0A542E6V3"/>
<protein>
    <submittedName>
        <fullName evidence="2">Uncharacterized protein DUF4192</fullName>
    </submittedName>
</protein>